<feature type="transmembrane region" description="Helical" evidence="6">
    <location>
        <begin position="725"/>
        <end position="742"/>
    </location>
</feature>
<feature type="transmembrane region" description="Helical" evidence="6">
    <location>
        <begin position="506"/>
        <end position="530"/>
    </location>
</feature>
<feature type="transmembrane region" description="Helical" evidence="6">
    <location>
        <begin position="212"/>
        <end position="231"/>
    </location>
</feature>
<proteinExistence type="predicted"/>
<feature type="transmembrane region" description="Helical" evidence="6">
    <location>
        <begin position="623"/>
        <end position="641"/>
    </location>
</feature>
<evidence type="ECO:0000256" key="3">
    <source>
        <dbReference type="ARBA" id="ARBA00022989"/>
    </source>
</evidence>
<accession>A0A0D2KF80</accession>
<evidence type="ECO:0000313" key="10">
    <source>
        <dbReference type="Proteomes" id="UP000053411"/>
    </source>
</evidence>
<gene>
    <name evidence="9" type="ORF">Z520_02213</name>
</gene>
<organism evidence="9 10">
    <name type="scientific">Fonsecaea multimorphosa CBS 102226</name>
    <dbReference type="NCBI Taxonomy" id="1442371"/>
    <lineage>
        <taxon>Eukaryota</taxon>
        <taxon>Fungi</taxon>
        <taxon>Dikarya</taxon>
        <taxon>Ascomycota</taxon>
        <taxon>Pezizomycotina</taxon>
        <taxon>Eurotiomycetes</taxon>
        <taxon>Chaetothyriomycetidae</taxon>
        <taxon>Chaetothyriales</taxon>
        <taxon>Herpotrichiellaceae</taxon>
        <taxon>Fonsecaea</taxon>
    </lineage>
</organism>
<feature type="transmembrane region" description="Helical" evidence="6">
    <location>
        <begin position="180"/>
        <end position="200"/>
    </location>
</feature>
<evidence type="ECO:0000256" key="2">
    <source>
        <dbReference type="ARBA" id="ARBA00022692"/>
    </source>
</evidence>
<dbReference type="OrthoDB" id="2274698at2759"/>
<feature type="transmembrane region" description="Helical" evidence="6">
    <location>
        <begin position="106"/>
        <end position="126"/>
    </location>
</feature>
<dbReference type="PANTHER" id="PTHR37994:SF4">
    <property type="entry name" value="ER TRANSPORTER 6TM N-TERMINAL DOMAIN-CONTAINING PROTEIN-RELATED"/>
    <property type="match status" value="1"/>
</dbReference>
<feature type="region of interest" description="Disordered" evidence="5">
    <location>
        <begin position="1055"/>
        <end position="1086"/>
    </location>
</feature>
<dbReference type="GeneID" id="27707959"/>
<evidence type="ECO:0000256" key="4">
    <source>
        <dbReference type="ARBA" id="ARBA00023136"/>
    </source>
</evidence>
<feature type="domain" description="Putative ER transporter 6TM N-terminal" evidence="7">
    <location>
        <begin position="42"/>
        <end position="362"/>
    </location>
</feature>
<evidence type="ECO:0000256" key="1">
    <source>
        <dbReference type="ARBA" id="ARBA00004141"/>
    </source>
</evidence>
<feature type="transmembrane region" description="Helical" evidence="6">
    <location>
        <begin position="147"/>
        <end position="168"/>
    </location>
</feature>
<feature type="transmembrane region" description="Helical" evidence="6">
    <location>
        <begin position="762"/>
        <end position="788"/>
    </location>
</feature>
<evidence type="ECO:0000256" key="6">
    <source>
        <dbReference type="SAM" id="Phobius"/>
    </source>
</evidence>
<keyword evidence="2 6" id="KW-0812">Transmembrane</keyword>
<keyword evidence="4 6" id="KW-0472">Membrane</keyword>
<dbReference type="InterPro" id="IPR049453">
    <property type="entry name" value="Memb_transporter_dom"/>
</dbReference>
<evidence type="ECO:0000259" key="7">
    <source>
        <dbReference type="Pfam" id="PF10337"/>
    </source>
</evidence>
<dbReference type="PANTHER" id="PTHR37994">
    <property type="entry name" value="ARAE_2_N DOMAIN-CONTAINING PROTEIN-RELATED"/>
    <property type="match status" value="1"/>
</dbReference>
<evidence type="ECO:0000313" key="9">
    <source>
        <dbReference type="EMBL" id="KIY02075.1"/>
    </source>
</evidence>
<keyword evidence="3 6" id="KW-1133">Transmembrane helix</keyword>
<dbReference type="InterPro" id="IPR018823">
    <property type="entry name" value="ArAE_2_N"/>
</dbReference>
<dbReference type="Pfam" id="PF10337">
    <property type="entry name" value="ArAE_2_N"/>
    <property type="match status" value="1"/>
</dbReference>
<dbReference type="GO" id="GO:0016020">
    <property type="term" value="C:membrane"/>
    <property type="evidence" value="ECO:0007669"/>
    <property type="project" value="UniProtKB-SubCell"/>
</dbReference>
<dbReference type="AlphaFoldDB" id="A0A0D2KF80"/>
<dbReference type="EMBL" id="KN848064">
    <property type="protein sequence ID" value="KIY02075.1"/>
    <property type="molecule type" value="Genomic_DNA"/>
</dbReference>
<dbReference type="STRING" id="1442371.A0A0D2KF80"/>
<protein>
    <submittedName>
        <fullName evidence="9">Uncharacterized protein</fullName>
    </submittedName>
</protein>
<sequence>MQVKDDEEDPSSRSTSGSDTDDDSNSTEEPKPSTPIWKRVWQWLGLDLETVKMMAKGALPPVIAAAMNQSKSIAHIYTSLGYLVSIMAFFSFATQPRARFVQTMTLNVLGVCLSAAVMLLSIYCAVKSREHSESTAQHNAPNTKVKANYSGSASAIIAVWLCVSIYLINVGRALRPQYSVTGTILSFFVIVASINATQIVNMSQGEILIKHLIGAFLMGFAVAVGVSFFIFPRSHRKLCFKLTDDFVSKLKDSLKAQGAYMRRMRRKNLVFTCVQETNVSTARMSPKEIRTTNSPEAQRLKLSTAGLSATFGRMHTELEYAKTEFAVGHLDVYDIKKIRELLQSILLPMNGMSTLVNILKEVAVRAVGAEDDDDPEGLSFDDLQAERIAWANVMDSLVSSFDSLSETLENALDHVYIQLRFGRRRKRAEDAENGTPRSGDGDFAAFLSQKIAEFDSSRATTLQGWGQAANVDLPVTFMTDLSRDPQPTLTSPATGLRHRRKNQQRMYLVLYIEFLTWSIAKGVLDLVVFADVKSQEATKRGSRLILPGKRRMKKWIRTMWTSTDSIADPTITGREGTRTIVHLGEAYKKRKDPEHLPAASYLEIIGDRIRSTSHFFASEESAFGFRAVCAVMTVAIIAFLHDTQTWFLQQRGLWALILVAISLAPTTGASVIGFLGRVVGTIAAGCSSIALWYIADGKAGGVIPVLFIVEFLGFYAIFKYPQFSVGAILFNVTNLLIVGYELEVTALGKETLASNGQPYYPIYLLAPYRLATVLVGTFVAFIWSYFPFPMTTHGKLRRDLGAGLYLLATYYATVHSTVDMRLRDDVLDPRIKKSPAYRVEKARNKAFAKTGIQISKLKVLAREWEPTIGGRFPKETYHDIIASMETIFNYMTLISYSTRTFSPSSPLFSASTHPSTHHLARILSGESQTHPDVEKPWINNFRLFMRSLNITTHDITSVLSLLSASVTNAQPLPPFLRVPHPYSLGPDLHIIDPDVLRIEHVAEPCYAAFAVCQVASSLVSEELERLIGMVKSLVGEVDFSFHIEQKPDRVTTWRSRTGTFGTKNTKESERQKRNNVTKPNGKGKAE</sequence>
<feature type="transmembrane region" description="Helical" evidence="6">
    <location>
        <begin position="653"/>
        <end position="671"/>
    </location>
</feature>
<feature type="transmembrane region" description="Helical" evidence="6">
    <location>
        <begin position="76"/>
        <end position="94"/>
    </location>
</feature>
<evidence type="ECO:0000259" key="8">
    <source>
        <dbReference type="Pfam" id="PF13515"/>
    </source>
</evidence>
<dbReference type="VEuPathDB" id="FungiDB:Z520_02213"/>
<comment type="subcellular location">
    <subcellularLocation>
        <location evidence="1">Membrane</location>
        <topology evidence="1">Multi-pass membrane protein</topology>
    </subcellularLocation>
</comment>
<dbReference type="RefSeq" id="XP_016636197.1">
    <property type="nucleotide sequence ID" value="XM_016772727.1"/>
</dbReference>
<dbReference type="Proteomes" id="UP000053411">
    <property type="component" value="Unassembled WGS sequence"/>
</dbReference>
<name>A0A0D2KF80_9EURO</name>
<feature type="region of interest" description="Disordered" evidence="5">
    <location>
        <begin position="1"/>
        <end position="33"/>
    </location>
</feature>
<feature type="domain" description="Integral membrane bound transporter" evidence="8">
    <location>
        <begin position="643"/>
        <end position="783"/>
    </location>
</feature>
<evidence type="ECO:0000256" key="5">
    <source>
        <dbReference type="SAM" id="MobiDB-lite"/>
    </source>
</evidence>
<dbReference type="Pfam" id="PF13515">
    <property type="entry name" value="FUSC_2"/>
    <property type="match status" value="1"/>
</dbReference>
<keyword evidence="10" id="KW-1185">Reference proteome</keyword>
<feature type="transmembrane region" description="Helical" evidence="6">
    <location>
        <begin position="701"/>
        <end position="718"/>
    </location>
</feature>
<reference evidence="9 10" key="1">
    <citation type="submission" date="2015-01" db="EMBL/GenBank/DDBJ databases">
        <title>The Genome Sequence of Fonsecaea multimorphosa CBS 102226.</title>
        <authorList>
            <consortium name="The Broad Institute Genomics Platform"/>
            <person name="Cuomo C."/>
            <person name="de Hoog S."/>
            <person name="Gorbushina A."/>
            <person name="Stielow B."/>
            <person name="Teixiera M."/>
            <person name="Abouelleil A."/>
            <person name="Chapman S.B."/>
            <person name="Priest M."/>
            <person name="Young S.K."/>
            <person name="Wortman J."/>
            <person name="Nusbaum C."/>
            <person name="Birren B."/>
        </authorList>
    </citation>
    <scope>NUCLEOTIDE SEQUENCE [LARGE SCALE GENOMIC DNA]</scope>
    <source>
        <strain evidence="9 10">CBS 102226</strain>
    </source>
</reference>